<dbReference type="AlphaFoldDB" id="A0A8S1S000"/>
<feature type="coiled-coil region" evidence="1">
    <location>
        <begin position="14"/>
        <end position="240"/>
    </location>
</feature>
<dbReference type="OrthoDB" id="309207at2759"/>
<reference evidence="2" key="1">
    <citation type="submission" date="2021-01" db="EMBL/GenBank/DDBJ databases">
        <authorList>
            <consortium name="Genoscope - CEA"/>
            <person name="William W."/>
        </authorList>
    </citation>
    <scope>NUCLEOTIDE SEQUENCE</scope>
</reference>
<name>A0A8S1S000_PAROT</name>
<proteinExistence type="predicted"/>
<keyword evidence="1" id="KW-0175">Coiled coil</keyword>
<dbReference type="EMBL" id="CAJJDP010000003">
    <property type="protein sequence ID" value="CAD8133097.1"/>
    <property type="molecule type" value="Genomic_DNA"/>
</dbReference>
<organism evidence="2 3">
    <name type="scientific">Paramecium octaurelia</name>
    <dbReference type="NCBI Taxonomy" id="43137"/>
    <lineage>
        <taxon>Eukaryota</taxon>
        <taxon>Sar</taxon>
        <taxon>Alveolata</taxon>
        <taxon>Ciliophora</taxon>
        <taxon>Intramacronucleata</taxon>
        <taxon>Oligohymenophorea</taxon>
        <taxon>Peniculida</taxon>
        <taxon>Parameciidae</taxon>
        <taxon>Paramecium</taxon>
    </lineage>
</organism>
<accession>A0A8S1S000</accession>
<dbReference type="OMA" id="AFKRKCE"/>
<evidence type="ECO:0000313" key="2">
    <source>
        <dbReference type="EMBL" id="CAD8133097.1"/>
    </source>
</evidence>
<protein>
    <submittedName>
        <fullName evidence="2">Uncharacterized protein</fullName>
    </submittedName>
</protein>
<gene>
    <name evidence="2" type="ORF">POCTA_138.1.T0040284</name>
</gene>
<evidence type="ECO:0000313" key="3">
    <source>
        <dbReference type="Proteomes" id="UP000683925"/>
    </source>
</evidence>
<feature type="coiled-coil region" evidence="1">
    <location>
        <begin position="292"/>
        <end position="357"/>
    </location>
</feature>
<keyword evidence="3" id="KW-1185">Reference proteome</keyword>
<dbReference type="Proteomes" id="UP000683925">
    <property type="component" value="Unassembled WGS sequence"/>
</dbReference>
<comment type="caution">
    <text evidence="2">The sequence shown here is derived from an EMBL/GenBank/DDBJ whole genome shotgun (WGS) entry which is preliminary data.</text>
</comment>
<sequence length="374" mass="45084">MNIYEMDLNSEENKKKLNTAFQQMKTKIQIEERRASEEEQKRIEFEEKCHTLNNQKTLLDQKLAKTEQAFKRKCEELLEKEEKYNELQKKLDFFNMNEPKKGFFNFGSDEVKEYRKKLFAFQQEIEIKSNELQRLHELLFETRENTKNIEKNYQEQIGNLECKIQIQIEKTEEEKKIRQELEKQVQQQNQSIINKESELKVCKQQLNEQDDEIRQLKEQIQQQQQLYNELQITLIHKKEELKKNYQETDQLKVTLASIKENLFNIIPQLENESQNSQIVLGLKQFVDKTFGVDKQRDQKINQIKQEQELQKELLVQKDGYQVFQKAKDRIIKMGKNMEQLEKKNKMLQDRIYILENKRAQGKGSEYLSDKISVM</sequence>
<evidence type="ECO:0000256" key="1">
    <source>
        <dbReference type="SAM" id="Coils"/>
    </source>
</evidence>